<keyword evidence="3" id="KW-1185">Reference proteome</keyword>
<comment type="caution">
    <text evidence="2">The sequence shown here is derived from an EMBL/GenBank/DDBJ whole genome shotgun (WGS) entry which is preliminary data.</text>
</comment>
<name>A0A8K0NYQ0_LADFU</name>
<proteinExistence type="predicted"/>
<gene>
    <name evidence="2" type="ORF">J437_LFUL009522</name>
</gene>
<feature type="compositionally biased region" description="Gly residues" evidence="1">
    <location>
        <begin position="21"/>
        <end position="31"/>
    </location>
</feature>
<dbReference type="EMBL" id="KZ308306">
    <property type="protein sequence ID" value="KAG8226971.1"/>
    <property type="molecule type" value="Genomic_DNA"/>
</dbReference>
<evidence type="ECO:0000313" key="2">
    <source>
        <dbReference type="EMBL" id="KAG8226971.1"/>
    </source>
</evidence>
<feature type="region of interest" description="Disordered" evidence="1">
    <location>
        <begin position="1"/>
        <end position="54"/>
    </location>
</feature>
<sequence>MTSHVGRSPLQGPAATPQSASGGGGKVGGSGSTPPPTPQSPTVSQPPAPASLMERLLQAKMDTPSMMLRRTDSTDSASSISSITSDLCRCDDCLLGIADLQVADSPVQAASPSTAPALGGRRKVSPSRSTLRSSSLGKEDVALKKPSFFFSFKRVRRLHRRGGKVVCAMRASSRLGKK</sequence>
<reference evidence="2" key="2">
    <citation type="submission" date="2017-10" db="EMBL/GenBank/DDBJ databases">
        <title>Ladona fulva Genome sequencing and assembly.</title>
        <authorList>
            <person name="Murali S."/>
            <person name="Richards S."/>
            <person name="Bandaranaike D."/>
            <person name="Bellair M."/>
            <person name="Blankenburg K."/>
            <person name="Chao H."/>
            <person name="Dinh H."/>
            <person name="Doddapaneni H."/>
            <person name="Dugan-Rocha S."/>
            <person name="Elkadiri S."/>
            <person name="Gnanaolivu R."/>
            <person name="Hernandez B."/>
            <person name="Skinner E."/>
            <person name="Javaid M."/>
            <person name="Lee S."/>
            <person name="Li M."/>
            <person name="Ming W."/>
            <person name="Munidasa M."/>
            <person name="Muniz J."/>
            <person name="Nguyen L."/>
            <person name="Hughes D."/>
            <person name="Osuji N."/>
            <person name="Pu L.-L."/>
            <person name="Puazo M."/>
            <person name="Qu C."/>
            <person name="Quiroz J."/>
            <person name="Raj R."/>
            <person name="Weissenberger G."/>
            <person name="Xin Y."/>
            <person name="Zou X."/>
            <person name="Han Y."/>
            <person name="Worley K."/>
            <person name="Muzny D."/>
            <person name="Gibbs R."/>
        </authorList>
    </citation>
    <scope>NUCLEOTIDE SEQUENCE</scope>
    <source>
        <strain evidence="2">Sampled in the wild</strain>
    </source>
</reference>
<dbReference type="AlphaFoldDB" id="A0A8K0NYQ0"/>
<feature type="compositionally biased region" description="Pro residues" evidence="1">
    <location>
        <begin position="33"/>
        <end position="49"/>
    </location>
</feature>
<reference evidence="2" key="1">
    <citation type="submission" date="2013-04" db="EMBL/GenBank/DDBJ databases">
        <authorList>
            <person name="Qu J."/>
            <person name="Murali S.C."/>
            <person name="Bandaranaike D."/>
            <person name="Bellair M."/>
            <person name="Blankenburg K."/>
            <person name="Chao H."/>
            <person name="Dinh H."/>
            <person name="Doddapaneni H."/>
            <person name="Downs B."/>
            <person name="Dugan-Rocha S."/>
            <person name="Elkadiri S."/>
            <person name="Gnanaolivu R.D."/>
            <person name="Hernandez B."/>
            <person name="Javaid M."/>
            <person name="Jayaseelan J.C."/>
            <person name="Lee S."/>
            <person name="Li M."/>
            <person name="Ming W."/>
            <person name="Munidasa M."/>
            <person name="Muniz J."/>
            <person name="Nguyen L."/>
            <person name="Ongeri F."/>
            <person name="Osuji N."/>
            <person name="Pu L.-L."/>
            <person name="Puazo M."/>
            <person name="Qu C."/>
            <person name="Quiroz J."/>
            <person name="Raj R."/>
            <person name="Weissenberger G."/>
            <person name="Xin Y."/>
            <person name="Zou X."/>
            <person name="Han Y."/>
            <person name="Richards S."/>
            <person name="Worley K."/>
            <person name="Muzny D."/>
            <person name="Gibbs R."/>
        </authorList>
    </citation>
    <scope>NUCLEOTIDE SEQUENCE</scope>
    <source>
        <strain evidence="2">Sampled in the wild</strain>
    </source>
</reference>
<evidence type="ECO:0000313" key="3">
    <source>
        <dbReference type="Proteomes" id="UP000792457"/>
    </source>
</evidence>
<evidence type="ECO:0000256" key="1">
    <source>
        <dbReference type="SAM" id="MobiDB-lite"/>
    </source>
</evidence>
<feature type="region of interest" description="Disordered" evidence="1">
    <location>
        <begin position="109"/>
        <end position="137"/>
    </location>
</feature>
<protein>
    <submittedName>
        <fullName evidence="2">Uncharacterized protein</fullName>
    </submittedName>
</protein>
<organism evidence="2 3">
    <name type="scientific">Ladona fulva</name>
    <name type="common">Scarce chaser dragonfly</name>
    <name type="synonym">Libellula fulva</name>
    <dbReference type="NCBI Taxonomy" id="123851"/>
    <lineage>
        <taxon>Eukaryota</taxon>
        <taxon>Metazoa</taxon>
        <taxon>Ecdysozoa</taxon>
        <taxon>Arthropoda</taxon>
        <taxon>Hexapoda</taxon>
        <taxon>Insecta</taxon>
        <taxon>Pterygota</taxon>
        <taxon>Palaeoptera</taxon>
        <taxon>Odonata</taxon>
        <taxon>Epiprocta</taxon>
        <taxon>Anisoptera</taxon>
        <taxon>Libelluloidea</taxon>
        <taxon>Libellulidae</taxon>
        <taxon>Ladona</taxon>
    </lineage>
</organism>
<accession>A0A8K0NYQ0</accession>
<dbReference type="Proteomes" id="UP000792457">
    <property type="component" value="Unassembled WGS sequence"/>
</dbReference>
<feature type="compositionally biased region" description="Low complexity" evidence="1">
    <location>
        <begin position="126"/>
        <end position="136"/>
    </location>
</feature>
<dbReference type="OrthoDB" id="6626515at2759"/>